<evidence type="ECO:0000313" key="9">
    <source>
        <dbReference type="Proteomes" id="UP000242715"/>
    </source>
</evidence>
<feature type="signal peptide" evidence="6">
    <location>
        <begin position="1"/>
        <end position="29"/>
    </location>
</feature>
<sequence length="122" mass="13331">MAKGRGNIANIILIQSLCMLLFHSLMIQADIYNVGDEKGWTFGVQNWPSGKTFKEGDILVFNYAAGKHNVVVAPDDSCVAEAKTNAYESGADKITLVKGMNYFICGYPRHCNLGMKIAVNAI</sequence>
<dbReference type="Proteomes" id="UP000242715">
    <property type="component" value="Unassembled WGS sequence"/>
</dbReference>
<evidence type="ECO:0000256" key="1">
    <source>
        <dbReference type="ARBA" id="ARBA00022723"/>
    </source>
</evidence>
<dbReference type="PANTHER" id="PTHR33021">
    <property type="entry name" value="BLUE COPPER PROTEIN"/>
    <property type="match status" value="1"/>
</dbReference>
<dbReference type="InterPro" id="IPR008972">
    <property type="entry name" value="Cupredoxin"/>
</dbReference>
<evidence type="ECO:0000256" key="4">
    <source>
        <dbReference type="ARBA" id="ARBA00071970"/>
    </source>
</evidence>
<dbReference type="PANTHER" id="PTHR33021:SF341">
    <property type="entry name" value="BASIC BLUE PROTEIN-LIKE"/>
    <property type="match status" value="1"/>
</dbReference>
<dbReference type="GO" id="GO:0046872">
    <property type="term" value="F:metal ion binding"/>
    <property type="evidence" value="ECO:0007669"/>
    <property type="project" value="UniProtKB-KW"/>
</dbReference>
<gene>
    <name evidence="8" type="ORF">TSUD_293910</name>
</gene>
<dbReference type="EMBL" id="DF973336">
    <property type="protein sequence ID" value="GAU26426.1"/>
    <property type="molecule type" value="Genomic_DNA"/>
</dbReference>
<feature type="domain" description="Phytocyanin" evidence="7">
    <location>
        <begin position="30"/>
        <end position="122"/>
    </location>
</feature>
<dbReference type="Pfam" id="PF02298">
    <property type="entry name" value="Cu_bind_like"/>
    <property type="match status" value="1"/>
</dbReference>
<keyword evidence="3" id="KW-1015">Disulfide bond</keyword>
<reference evidence="9" key="1">
    <citation type="journal article" date="2017" name="Front. Plant Sci.">
        <title>Climate Clever Clovers: New Paradigm to Reduce the Environmental Footprint of Ruminants by Breeding Low Methanogenic Forages Utilizing Haplotype Variation.</title>
        <authorList>
            <person name="Kaur P."/>
            <person name="Appels R."/>
            <person name="Bayer P.E."/>
            <person name="Keeble-Gagnere G."/>
            <person name="Wang J."/>
            <person name="Hirakawa H."/>
            <person name="Shirasawa K."/>
            <person name="Vercoe P."/>
            <person name="Stefanova K."/>
            <person name="Durmic Z."/>
            <person name="Nichols P."/>
            <person name="Revell C."/>
            <person name="Isobe S.N."/>
            <person name="Edwards D."/>
            <person name="Erskine W."/>
        </authorList>
    </citation>
    <scope>NUCLEOTIDE SEQUENCE [LARGE SCALE GENOMIC DNA]</scope>
    <source>
        <strain evidence="9">cv. Daliak</strain>
    </source>
</reference>
<keyword evidence="6" id="KW-0732">Signal</keyword>
<dbReference type="GO" id="GO:0009055">
    <property type="term" value="F:electron transfer activity"/>
    <property type="evidence" value="ECO:0007669"/>
    <property type="project" value="InterPro"/>
</dbReference>
<evidence type="ECO:0000256" key="5">
    <source>
        <dbReference type="ARBA" id="ARBA00082491"/>
    </source>
</evidence>
<feature type="chain" id="PRO_5016402713" description="Basic blue protein" evidence="6">
    <location>
        <begin position="30"/>
        <end position="122"/>
    </location>
</feature>
<evidence type="ECO:0000256" key="6">
    <source>
        <dbReference type="SAM" id="SignalP"/>
    </source>
</evidence>
<protein>
    <recommendedName>
        <fullName evidence="4">Basic blue protein</fullName>
    </recommendedName>
    <alternativeName>
        <fullName evidence="5">Plantacyanin</fullName>
    </alternativeName>
</protein>
<dbReference type="OrthoDB" id="2011645at2759"/>
<keyword evidence="9" id="KW-1185">Reference proteome</keyword>
<dbReference type="GO" id="GO:0005886">
    <property type="term" value="C:plasma membrane"/>
    <property type="evidence" value="ECO:0007669"/>
    <property type="project" value="TreeGrafter"/>
</dbReference>
<evidence type="ECO:0000313" key="8">
    <source>
        <dbReference type="EMBL" id="GAU26426.1"/>
    </source>
</evidence>
<dbReference type="FunFam" id="2.60.40.420:FF:000013">
    <property type="entry name" value="basic blue protein-like"/>
    <property type="match status" value="1"/>
</dbReference>
<dbReference type="SUPFAM" id="SSF49503">
    <property type="entry name" value="Cupredoxins"/>
    <property type="match status" value="1"/>
</dbReference>
<keyword evidence="1" id="KW-0479">Metal-binding</keyword>
<organism evidence="8 9">
    <name type="scientific">Trifolium subterraneum</name>
    <name type="common">Subterranean clover</name>
    <dbReference type="NCBI Taxonomy" id="3900"/>
    <lineage>
        <taxon>Eukaryota</taxon>
        <taxon>Viridiplantae</taxon>
        <taxon>Streptophyta</taxon>
        <taxon>Embryophyta</taxon>
        <taxon>Tracheophyta</taxon>
        <taxon>Spermatophyta</taxon>
        <taxon>Magnoliopsida</taxon>
        <taxon>eudicotyledons</taxon>
        <taxon>Gunneridae</taxon>
        <taxon>Pentapetalae</taxon>
        <taxon>rosids</taxon>
        <taxon>fabids</taxon>
        <taxon>Fabales</taxon>
        <taxon>Fabaceae</taxon>
        <taxon>Papilionoideae</taxon>
        <taxon>50 kb inversion clade</taxon>
        <taxon>NPAAA clade</taxon>
        <taxon>Hologalegina</taxon>
        <taxon>IRL clade</taxon>
        <taxon>Trifolieae</taxon>
        <taxon>Trifolium</taxon>
    </lineage>
</organism>
<dbReference type="CDD" id="cd11013">
    <property type="entry name" value="Plantacyanin"/>
    <property type="match status" value="1"/>
</dbReference>
<dbReference type="AlphaFoldDB" id="A0A2Z6M3G7"/>
<keyword evidence="2" id="KW-0186">Copper</keyword>
<proteinExistence type="predicted"/>
<evidence type="ECO:0000256" key="2">
    <source>
        <dbReference type="ARBA" id="ARBA00023008"/>
    </source>
</evidence>
<dbReference type="PROSITE" id="PS51485">
    <property type="entry name" value="PHYTOCYANIN"/>
    <property type="match status" value="1"/>
</dbReference>
<name>A0A2Z6M3G7_TRISU</name>
<dbReference type="InterPro" id="IPR003245">
    <property type="entry name" value="Phytocyanin_dom"/>
</dbReference>
<dbReference type="InterPro" id="IPR041844">
    <property type="entry name" value="Plantacyanin"/>
</dbReference>
<dbReference type="Gene3D" id="2.60.40.420">
    <property type="entry name" value="Cupredoxins - blue copper proteins"/>
    <property type="match status" value="1"/>
</dbReference>
<evidence type="ECO:0000256" key="3">
    <source>
        <dbReference type="ARBA" id="ARBA00023157"/>
    </source>
</evidence>
<evidence type="ECO:0000259" key="7">
    <source>
        <dbReference type="PROSITE" id="PS51485"/>
    </source>
</evidence>
<accession>A0A2Z6M3G7</accession>
<dbReference type="InterPro" id="IPR039391">
    <property type="entry name" value="Phytocyanin-like"/>
</dbReference>